<feature type="compositionally biased region" description="Acidic residues" evidence="1">
    <location>
        <begin position="206"/>
        <end position="216"/>
    </location>
</feature>
<feature type="compositionally biased region" description="Gly residues" evidence="1">
    <location>
        <begin position="442"/>
        <end position="466"/>
    </location>
</feature>
<protein>
    <submittedName>
        <fullName evidence="3">Uncharacterized protein</fullName>
    </submittedName>
</protein>
<dbReference type="AlphaFoldDB" id="A0A9P0GQI4"/>
<feature type="region of interest" description="Disordered" evidence="1">
    <location>
        <begin position="161"/>
        <end position="516"/>
    </location>
</feature>
<evidence type="ECO:0000256" key="2">
    <source>
        <dbReference type="SAM" id="SignalP"/>
    </source>
</evidence>
<sequence>MTDITNASKMLVTLVLCTLLLQADSRFLSSFSVRTSPEDLSVAAAEPRPIFVELEKHPHVLPLVADLSDFSDTPSEASEKVEKILRRPVGFSYRNQHPSSSDLKKGSAIPDASIIVPEESQPTGVVVDQKPAAIDYYKHVKNVENEDDSGAGFVEAVKADEEVEGDEGADKEEQSESIDQSQASEEQEVDHEKIVEAVSKENDDHENVEEENDDKEEYNHEGDDHENYEVHEKNKSNKKYEKGGGKEHHEHHKGSHGEKGDKGYKGHHHDEKGQKGHHIKENHAKEFEEKGGSNKKHHHDDGYHAEHHHGEKGEKGHKFSEEGDHSKGHSTKGEHNIRKKEEYEKKQEFFDESHEEGDFEKDGAFFHEDSFHKGGHEKGGHKKGDHEENHYGKKHSEEKGGHYKEDKGHKSSGGHDSHHHHEDKHGDEESHSGGKKWKYDKGTGGGGGGGHGGGKGGHGNGGGGSHGKYSVHEPSDHEANAEHGETHADIHDAGDDVEKENAEIENGNTELEDDESRIVLERNYDFDGFPLLPKYRKSSKDESFQLSRNPSSSGKLQKRSEDSDEVLIELAKENRKLGRTGPYKVLVLGDYTTPKPPRIVTYPSEADDMVLTSEKQTRESTPNISDPGLAETVKQSSAILTTTMSPIVVKDTSAEASDILIMFIEREPSVIKR</sequence>
<evidence type="ECO:0000313" key="3">
    <source>
        <dbReference type="EMBL" id="CAH1159861.1"/>
    </source>
</evidence>
<feature type="chain" id="PRO_5040190612" evidence="2">
    <location>
        <begin position="26"/>
        <end position="673"/>
    </location>
</feature>
<dbReference type="OrthoDB" id="5835829at2759"/>
<feature type="region of interest" description="Disordered" evidence="1">
    <location>
        <begin position="535"/>
        <end position="564"/>
    </location>
</feature>
<feature type="compositionally biased region" description="Basic and acidic residues" evidence="1">
    <location>
        <begin position="299"/>
        <end position="352"/>
    </location>
</feature>
<dbReference type="Proteomes" id="UP001153737">
    <property type="component" value="Chromosome 3"/>
</dbReference>
<evidence type="ECO:0000313" key="4">
    <source>
        <dbReference type="Proteomes" id="UP001153737"/>
    </source>
</evidence>
<dbReference type="InterPro" id="IPR031959">
    <property type="entry name" value="DUF4779"/>
</dbReference>
<accession>A0A9P0GQI4</accession>
<feature type="signal peptide" evidence="2">
    <location>
        <begin position="1"/>
        <end position="25"/>
    </location>
</feature>
<feature type="compositionally biased region" description="Acidic residues" evidence="1">
    <location>
        <begin position="161"/>
        <end position="176"/>
    </location>
</feature>
<reference evidence="3" key="2">
    <citation type="submission" date="2022-10" db="EMBL/GenBank/DDBJ databases">
        <authorList>
            <consortium name="ENA_rothamsted_submissions"/>
            <consortium name="culmorum"/>
            <person name="King R."/>
        </authorList>
    </citation>
    <scope>NUCLEOTIDE SEQUENCE</scope>
</reference>
<feature type="compositionally biased region" description="Basic and acidic residues" evidence="1">
    <location>
        <begin position="255"/>
        <end position="292"/>
    </location>
</feature>
<feature type="compositionally biased region" description="Basic and acidic residues" evidence="1">
    <location>
        <begin position="190"/>
        <end position="205"/>
    </location>
</feature>
<evidence type="ECO:0000256" key="1">
    <source>
        <dbReference type="SAM" id="MobiDB-lite"/>
    </source>
</evidence>
<feature type="compositionally biased region" description="Basic and acidic residues" evidence="1">
    <location>
        <begin position="470"/>
        <end position="502"/>
    </location>
</feature>
<keyword evidence="2" id="KW-0732">Signal</keyword>
<feature type="region of interest" description="Disordered" evidence="1">
    <location>
        <begin position="596"/>
        <end position="628"/>
    </location>
</feature>
<gene>
    <name evidence="3" type="ORF">PHAECO_LOCUS7611</name>
</gene>
<name>A0A9P0GQI4_PHACE</name>
<keyword evidence="4" id="KW-1185">Reference proteome</keyword>
<proteinExistence type="predicted"/>
<dbReference type="Pfam" id="PF16009">
    <property type="entry name" value="DUF4779"/>
    <property type="match status" value="1"/>
</dbReference>
<reference evidence="3" key="1">
    <citation type="submission" date="2022-01" db="EMBL/GenBank/DDBJ databases">
        <authorList>
            <person name="King R."/>
        </authorList>
    </citation>
    <scope>NUCLEOTIDE SEQUENCE</scope>
</reference>
<dbReference type="EMBL" id="OU896709">
    <property type="protein sequence ID" value="CAH1159861.1"/>
    <property type="molecule type" value="Genomic_DNA"/>
</dbReference>
<organism evidence="3 4">
    <name type="scientific">Phaedon cochleariae</name>
    <name type="common">Mustard beetle</name>
    <dbReference type="NCBI Taxonomy" id="80249"/>
    <lineage>
        <taxon>Eukaryota</taxon>
        <taxon>Metazoa</taxon>
        <taxon>Ecdysozoa</taxon>
        <taxon>Arthropoda</taxon>
        <taxon>Hexapoda</taxon>
        <taxon>Insecta</taxon>
        <taxon>Pterygota</taxon>
        <taxon>Neoptera</taxon>
        <taxon>Endopterygota</taxon>
        <taxon>Coleoptera</taxon>
        <taxon>Polyphaga</taxon>
        <taxon>Cucujiformia</taxon>
        <taxon>Chrysomeloidea</taxon>
        <taxon>Chrysomelidae</taxon>
        <taxon>Chrysomelinae</taxon>
        <taxon>Chrysomelini</taxon>
        <taxon>Phaedon</taxon>
    </lineage>
</organism>
<feature type="compositionally biased region" description="Basic and acidic residues" evidence="1">
    <location>
        <begin position="360"/>
        <end position="441"/>
    </location>
</feature>
<feature type="compositionally biased region" description="Polar residues" evidence="1">
    <location>
        <begin position="544"/>
        <end position="555"/>
    </location>
</feature>
<feature type="compositionally biased region" description="Basic and acidic residues" evidence="1">
    <location>
        <begin position="217"/>
        <end position="248"/>
    </location>
</feature>